<proteinExistence type="predicted"/>
<protein>
    <submittedName>
        <fullName evidence="1">Uncharacterized protein</fullName>
    </submittedName>
</protein>
<gene>
    <name evidence="1" type="ORF">J4H85_01685</name>
</gene>
<name>A0A939QAL9_9MICO</name>
<keyword evidence="2" id="KW-1185">Reference proteome</keyword>
<dbReference type="AlphaFoldDB" id="A0A939QAL9"/>
<evidence type="ECO:0000313" key="2">
    <source>
        <dbReference type="Proteomes" id="UP000668403"/>
    </source>
</evidence>
<organism evidence="1 2">
    <name type="scientific">Leucobacter tardus</name>
    <dbReference type="NCBI Taxonomy" id="501483"/>
    <lineage>
        <taxon>Bacteria</taxon>
        <taxon>Bacillati</taxon>
        <taxon>Actinomycetota</taxon>
        <taxon>Actinomycetes</taxon>
        <taxon>Micrococcales</taxon>
        <taxon>Microbacteriaceae</taxon>
        <taxon>Leucobacter</taxon>
    </lineage>
</organism>
<accession>A0A939QAL9</accession>
<comment type="caution">
    <text evidence="1">The sequence shown here is derived from an EMBL/GenBank/DDBJ whole genome shotgun (WGS) entry which is preliminary data.</text>
</comment>
<dbReference type="RefSeq" id="WP_208236288.1">
    <property type="nucleotide sequence ID" value="NZ_BAAAQU010000001.1"/>
</dbReference>
<dbReference type="EMBL" id="JAGFBF010000001">
    <property type="protein sequence ID" value="MBO2988712.1"/>
    <property type="molecule type" value="Genomic_DNA"/>
</dbReference>
<dbReference type="Proteomes" id="UP000668403">
    <property type="component" value="Unassembled WGS sequence"/>
</dbReference>
<evidence type="ECO:0000313" key="1">
    <source>
        <dbReference type="EMBL" id="MBO2988712.1"/>
    </source>
</evidence>
<sequence length="105" mass="11538">MNIVGTWDVAMKTPIGTISALYTFTRDANGIQGEAQSKAETVPLEEVTVEQTDDSGERARWRQRVTKPMRLNLDFDVIIIGDTMTGASRAGRLPQTQVTGNRVVS</sequence>
<reference evidence="1" key="1">
    <citation type="submission" date="2021-03" db="EMBL/GenBank/DDBJ databases">
        <title>Leucobacter chromiisoli sp. nov., isolated from chromium-containing soil of chemical plant.</title>
        <authorList>
            <person name="Xu Z."/>
        </authorList>
    </citation>
    <scope>NUCLEOTIDE SEQUENCE</scope>
    <source>
        <strain evidence="1">K 70/01</strain>
    </source>
</reference>